<accession>G8M2Z7</accession>
<dbReference type="RefSeq" id="WP_014255857.1">
    <property type="nucleotide sequence ID" value="NC_016627.1"/>
</dbReference>
<dbReference type="Proteomes" id="UP000005435">
    <property type="component" value="Chromosome"/>
</dbReference>
<keyword evidence="1" id="KW-0812">Transmembrane</keyword>
<dbReference type="EMBL" id="CP003065">
    <property type="protein sequence ID" value="AEV69306.1"/>
    <property type="molecule type" value="Genomic_DNA"/>
</dbReference>
<organism evidence="2 3">
    <name type="scientific">Acetivibrio clariflavus (strain DSM 19732 / NBRC 101661 / EBR45)</name>
    <name type="common">Clostridium clariflavum</name>
    <dbReference type="NCBI Taxonomy" id="720554"/>
    <lineage>
        <taxon>Bacteria</taxon>
        <taxon>Bacillati</taxon>
        <taxon>Bacillota</taxon>
        <taxon>Clostridia</taxon>
        <taxon>Eubacteriales</taxon>
        <taxon>Oscillospiraceae</taxon>
        <taxon>Acetivibrio</taxon>
    </lineage>
</organism>
<proteinExistence type="predicted"/>
<feature type="transmembrane region" description="Helical" evidence="1">
    <location>
        <begin position="6"/>
        <end position="24"/>
    </location>
</feature>
<dbReference type="InterPro" id="IPR025373">
    <property type="entry name" value="DUF4363"/>
</dbReference>
<dbReference type="Pfam" id="PF14276">
    <property type="entry name" value="DUF4363"/>
    <property type="match status" value="1"/>
</dbReference>
<dbReference type="HOGENOM" id="CLU_2057293_0_0_9"/>
<evidence type="ECO:0000256" key="1">
    <source>
        <dbReference type="SAM" id="Phobius"/>
    </source>
</evidence>
<evidence type="ECO:0008006" key="4">
    <source>
        <dbReference type="Google" id="ProtNLM"/>
    </source>
</evidence>
<evidence type="ECO:0000313" key="3">
    <source>
        <dbReference type="Proteomes" id="UP000005435"/>
    </source>
</evidence>
<dbReference type="KEGG" id="ccl:Clocl_2752"/>
<dbReference type="STRING" id="720554.Clocl_2752"/>
<evidence type="ECO:0000313" key="2">
    <source>
        <dbReference type="EMBL" id="AEV69306.1"/>
    </source>
</evidence>
<keyword evidence="3" id="KW-1185">Reference proteome</keyword>
<sequence precursor="true">MTKKIINIVIIIGLLINISSCALFHKPIDERTGFSGYLKQTEEYIKSEDWEKAKLSLEDSKKIWEKLKPLLQIDIDHDYVNSMEEYLEKLGGYIEGKDKGNSLASILTVEDIWKKIGSM</sequence>
<dbReference type="AlphaFoldDB" id="G8M2Z7"/>
<name>G8M2Z7_ACECE</name>
<reference evidence="3" key="1">
    <citation type="submission" date="2011-12" db="EMBL/GenBank/DDBJ databases">
        <title>Complete sequence of Clostridium clariflavum DSM 19732.</title>
        <authorList>
            <consortium name="US DOE Joint Genome Institute"/>
            <person name="Lucas S."/>
            <person name="Han J."/>
            <person name="Lapidus A."/>
            <person name="Cheng J.-F."/>
            <person name="Goodwin L."/>
            <person name="Pitluck S."/>
            <person name="Peters L."/>
            <person name="Teshima H."/>
            <person name="Detter J.C."/>
            <person name="Han C."/>
            <person name="Tapia R."/>
            <person name="Land M."/>
            <person name="Hauser L."/>
            <person name="Kyrpides N."/>
            <person name="Ivanova N."/>
            <person name="Pagani I."/>
            <person name="Kitzmiller T."/>
            <person name="Lynd L."/>
            <person name="Izquierdo J."/>
            <person name="Woyke T."/>
        </authorList>
    </citation>
    <scope>NUCLEOTIDE SEQUENCE [LARGE SCALE GENOMIC DNA]</scope>
    <source>
        <strain evidence="3">DSM 19732 / NBRC 101661 / EBR45</strain>
    </source>
</reference>
<gene>
    <name evidence="2" type="ordered locus">Clocl_2752</name>
</gene>
<protein>
    <recommendedName>
        <fullName evidence="4">DUF4363 domain-containing protein</fullName>
    </recommendedName>
</protein>
<keyword evidence="1" id="KW-1133">Transmembrane helix</keyword>
<reference evidence="2 3" key="2">
    <citation type="journal article" date="2012" name="Stand. Genomic Sci.">
        <title>Complete Genome Sequence of Clostridium clariflavum DSM 19732.</title>
        <authorList>
            <person name="Izquierdo J.A."/>
            <person name="Goodwin L."/>
            <person name="Davenport K.W."/>
            <person name="Teshima H."/>
            <person name="Bruce D."/>
            <person name="Detter C."/>
            <person name="Tapia R."/>
            <person name="Han S."/>
            <person name="Land M."/>
            <person name="Hauser L."/>
            <person name="Jeffries C.D."/>
            <person name="Han J."/>
            <person name="Pitluck S."/>
            <person name="Nolan M."/>
            <person name="Chen A."/>
            <person name="Huntemann M."/>
            <person name="Mavromatis K."/>
            <person name="Mikhailova N."/>
            <person name="Liolios K."/>
            <person name="Woyke T."/>
            <person name="Lynd L.R."/>
        </authorList>
    </citation>
    <scope>NUCLEOTIDE SEQUENCE [LARGE SCALE GENOMIC DNA]</scope>
    <source>
        <strain evidence="3">DSM 19732 / NBRC 101661 / EBR45</strain>
    </source>
</reference>
<keyword evidence="1" id="KW-0472">Membrane</keyword>